<dbReference type="InterPro" id="IPR011012">
    <property type="entry name" value="Longin-like_dom_sf"/>
</dbReference>
<accession>A0AAF0JAR4</accession>
<comment type="subunit">
    <text evidence="6">Part of the multisubunit transport protein particle (TRAPP) complex.</text>
</comment>
<keyword evidence="9" id="KW-1185">Reference proteome</keyword>
<dbReference type="PANTHER" id="PTHR23249:SF16">
    <property type="entry name" value="TRAFFICKING PROTEIN PARTICLE COMPLEX SUBUNIT 1"/>
    <property type="match status" value="1"/>
</dbReference>
<dbReference type="GO" id="GO:0005794">
    <property type="term" value="C:Golgi apparatus"/>
    <property type="evidence" value="ECO:0007669"/>
    <property type="project" value="UniProtKB-SubCell"/>
</dbReference>
<dbReference type="SMART" id="SM01399">
    <property type="entry name" value="Sybindin"/>
    <property type="match status" value="1"/>
</dbReference>
<evidence type="ECO:0000256" key="3">
    <source>
        <dbReference type="ARBA" id="ARBA00022892"/>
    </source>
</evidence>
<evidence type="ECO:0000256" key="2">
    <source>
        <dbReference type="ARBA" id="ARBA00022824"/>
    </source>
</evidence>
<dbReference type="RefSeq" id="XP_060122377.1">
    <property type="nucleotide sequence ID" value="XM_060266394.1"/>
</dbReference>
<dbReference type="Gene3D" id="3.30.450.70">
    <property type="match status" value="1"/>
</dbReference>
<evidence type="ECO:0000256" key="1">
    <source>
        <dbReference type="ARBA" id="ARBA00022448"/>
    </source>
</evidence>
<dbReference type="GeneID" id="85226108"/>
<keyword evidence="1 6" id="KW-0813">Transport</keyword>
<gene>
    <name evidence="8" type="primary">bet5</name>
    <name evidence="8" type="ORF">MJAP1_002457</name>
</gene>
<dbReference type="SUPFAM" id="SSF64356">
    <property type="entry name" value="SNARE-like"/>
    <property type="match status" value="1"/>
</dbReference>
<dbReference type="GO" id="GO:0006888">
    <property type="term" value="P:endoplasmic reticulum to Golgi vesicle-mediated transport"/>
    <property type="evidence" value="ECO:0007669"/>
    <property type="project" value="UniProtKB-UniRule"/>
</dbReference>
<sequence length="253" mass="27497">MALKVYSLWIFDRHCEAIYHQDWSHVYQQGASGGAASFTSSIGATLQRVGGGSTEDKGEAGTTALRPAGDALPGVSREVGDAPASTLLPFDQEAKLIYGVVYSLRNLVRKLGGKSEQFYNFSTSTYTLSHLQTPTMYTFVMITDPPTQRDASKGPLGNLASSSAIPGTAGMTLRGVLNEIWRGPWIEHATRHPLVDCTERERFAPPLPHAQASAPDAPAPPQTRDELGERIQRTRGIDNDGLRAAIEKRTLLY</sequence>
<evidence type="ECO:0000313" key="8">
    <source>
        <dbReference type="EMBL" id="WFD39480.1"/>
    </source>
</evidence>
<keyword evidence="3 6" id="KW-0931">ER-Golgi transport</keyword>
<keyword evidence="4 6" id="KW-0333">Golgi apparatus</keyword>
<evidence type="ECO:0000256" key="7">
    <source>
        <dbReference type="SAM" id="MobiDB-lite"/>
    </source>
</evidence>
<feature type="region of interest" description="Disordered" evidence="7">
    <location>
        <begin position="49"/>
        <end position="76"/>
    </location>
</feature>
<dbReference type="InterPro" id="IPR007233">
    <property type="entry name" value="TRAPPC"/>
</dbReference>
<dbReference type="Pfam" id="PF04099">
    <property type="entry name" value="Sybindin"/>
    <property type="match status" value="1"/>
</dbReference>
<evidence type="ECO:0000256" key="6">
    <source>
        <dbReference type="RuleBase" id="RU366065"/>
    </source>
</evidence>
<keyword evidence="2 6" id="KW-0256">Endoplasmic reticulum</keyword>
<evidence type="ECO:0000313" key="9">
    <source>
        <dbReference type="Proteomes" id="UP001217754"/>
    </source>
</evidence>
<reference evidence="8" key="1">
    <citation type="submission" date="2023-03" db="EMBL/GenBank/DDBJ databases">
        <title>Mating type loci evolution in Malassezia.</title>
        <authorList>
            <person name="Coelho M.A."/>
        </authorList>
    </citation>
    <scope>NUCLEOTIDE SEQUENCE</scope>
    <source>
        <strain evidence="8">CBS 9431</strain>
    </source>
</reference>
<dbReference type="EMBL" id="CP119961">
    <property type="protein sequence ID" value="WFD39480.1"/>
    <property type="molecule type" value="Genomic_DNA"/>
</dbReference>
<evidence type="ECO:0000256" key="4">
    <source>
        <dbReference type="ARBA" id="ARBA00023034"/>
    </source>
</evidence>
<dbReference type="GO" id="GO:0005783">
    <property type="term" value="C:endoplasmic reticulum"/>
    <property type="evidence" value="ECO:0007669"/>
    <property type="project" value="UniProtKB-SubCell"/>
</dbReference>
<comment type="similarity">
    <text evidence="5">Belongs to the TRAPP small subunits family. BET5 subfamily.</text>
</comment>
<dbReference type="Proteomes" id="UP001217754">
    <property type="component" value="Chromosome 4"/>
</dbReference>
<organism evidence="8 9">
    <name type="scientific">Malassezia japonica</name>
    <dbReference type="NCBI Taxonomy" id="223818"/>
    <lineage>
        <taxon>Eukaryota</taxon>
        <taxon>Fungi</taxon>
        <taxon>Dikarya</taxon>
        <taxon>Basidiomycota</taxon>
        <taxon>Ustilaginomycotina</taxon>
        <taxon>Malasseziomycetes</taxon>
        <taxon>Malasseziales</taxon>
        <taxon>Malasseziaceae</taxon>
        <taxon>Malassezia</taxon>
    </lineage>
</organism>
<name>A0AAF0JAR4_9BASI</name>
<protein>
    <recommendedName>
        <fullName evidence="6">Trafficking protein particle complex subunit</fullName>
    </recommendedName>
</protein>
<dbReference type="GO" id="GO:0030008">
    <property type="term" value="C:TRAPP complex"/>
    <property type="evidence" value="ECO:0007669"/>
    <property type="project" value="UniProtKB-UniRule"/>
</dbReference>
<dbReference type="AlphaFoldDB" id="A0AAF0JAR4"/>
<comment type="subcellular location">
    <subcellularLocation>
        <location evidence="6">Endoplasmic reticulum</location>
    </subcellularLocation>
    <subcellularLocation>
        <location evidence="6">Golgi apparatus</location>
        <location evidence="6">cis-Golgi network</location>
    </subcellularLocation>
</comment>
<dbReference type="PANTHER" id="PTHR23249">
    <property type="entry name" value="TRAFFICKING PROTEIN PARTICLE COMPLEX SUBUNIT"/>
    <property type="match status" value="1"/>
</dbReference>
<evidence type="ECO:0000256" key="5">
    <source>
        <dbReference type="ARBA" id="ARBA00038167"/>
    </source>
</evidence>
<proteinExistence type="inferred from homology"/>